<dbReference type="Pfam" id="PF00005">
    <property type="entry name" value="ABC_tran"/>
    <property type="match status" value="1"/>
</dbReference>
<evidence type="ECO:0000313" key="7">
    <source>
        <dbReference type="Proteomes" id="UP000567246"/>
    </source>
</evidence>
<dbReference type="GO" id="GO:0022857">
    <property type="term" value="F:transmembrane transporter activity"/>
    <property type="evidence" value="ECO:0007669"/>
    <property type="project" value="TreeGrafter"/>
</dbReference>
<evidence type="ECO:0000256" key="3">
    <source>
        <dbReference type="ARBA" id="ARBA00022741"/>
    </source>
</evidence>
<dbReference type="GO" id="GO:0016887">
    <property type="term" value="F:ATP hydrolysis activity"/>
    <property type="evidence" value="ECO:0007669"/>
    <property type="project" value="InterPro"/>
</dbReference>
<comment type="similarity">
    <text evidence="1">Belongs to the ABC transporter superfamily.</text>
</comment>
<gene>
    <name evidence="6" type="ORF">HDA33_001729</name>
</gene>
<keyword evidence="4 6" id="KW-0067">ATP-binding</keyword>
<keyword evidence="3" id="KW-0547">Nucleotide-binding</keyword>
<dbReference type="InterPro" id="IPR003593">
    <property type="entry name" value="AAA+_ATPase"/>
</dbReference>
<dbReference type="Proteomes" id="UP000567246">
    <property type="component" value="Unassembled WGS sequence"/>
</dbReference>
<accession>A0A4Y8ZMA1</accession>
<dbReference type="SUPFAM" id="SSF52540">
    <property type="entry name" value="P-loop containing nucleoside triphosphate hydrolases"/>
    <property type="match status" value="1"/>
</dbReference>
<comment type="caution">
    <text evidence="6">The sequence shown here is derived from an EMBL/GenBank/DDBJ whole genome shotgun (WGS) entry which is preliminary data.</text>
</comment>
<organism evidence="6 7">
    <name type="scientific">Micrococcus endophyticus</name>
    <dbReference type="NCBI Taxonomy" id="455343"/>
    <lineage>
        <taxon>Bacteria</taxon>
        <taxon>Bacillati</taxon>
        <taxon>Actinomycetota</taxon>
        <taxon>Actinomycetes</taxon>
        <taxon>Micrococcales</taxon>
        <taxon>Micrococcaceae</taxon>
        <taxon>Micrococcus</taxon>
    </lineage>
</organism>
<dbReference type="InterPro" id="IPR015854">
    <property type="entry name" value="ABC_transpr_LolD-like"/>
</dbReference>
<dbReference type="InterPro" id="IPR027417">
    <property type="entry name" value="P-loop_NTPase"/>
</dbReference>
<evidence type="ECO:0000256" key="1">
    <source>
        <dbReference type="ARBA" id="ARBA00005417"/>
    </source>
</evidence>
<evidence type="ECO:0000256" key="2">
    <source>
        <dbReference type="ARBA" id="ARBA00022448"/>
    </source>
</evidence>
<sequence length="232" mass="24753">MTGPLLQARGLRKTFGKGQAAFEALQGVSLDIQEGDTTAIVGPSGSGKSTLMHLLAGLDVPTAGAVEYRGRPLSAASPSELDRIRNTEFGFVFQHFHLDEAASVLENVAMPLTIAGMAPDERRARVACALTRLGLEERIDERAGVLSGGQKQRVALARAIVNRPRVVFADEPTGALDQATGHTVTDLMFDLNLTEGITLVIVTHANDLAERCSQQFRIVDGALTRPLRTAVA</sequence>
<dbReference type="PROSITE" id="PS00211">
    <property type="entry name" value="ABC_TRANSPORTER_1"/>
    <property type="match status" value="1"/>
</dbReference>
<proteinExistence type="inferred from homology"/>
<dbReference type="PANTHER" id="PTHR24220">
    <property type="entry name" value="IMPORT ATP-BINDING PROTEIN"/>
    <property type="match status" value="1"/>
</dbReference>
<evidence type="ECO:0000259" key="5">
    <source>
        <dbReference type="PROSITE" id="PS50893"/>
    </source>
</evidence>
<dbReference type="GO" id="GO:0005886">
    <property type="term" value="C:plasma membrane"/>
    <property type="evidence" value="ECO:0007669"/>
    <property type="project" value="TreeGrafter"/>
</dbReference>
<name>A0A4Y8ZMA1_9MICC</name>
<dbReference type="PROSITE" id="PS50893">
    <property type="entry name" value="ABC_TRANSPORTER_2"/>
    <property type="match status" value="1"/>
</dbReference>
<evidence type="ECO:0000313" key="6">
    <source>
        <dbReference type="EMBL" id="MBB5849165.1"/>
    </source>
</evidence>
<dbReference type="GO" id="GO:0098796">
    <property type="term" value="C:membrane protein complex"/>
    <property type="evidence" value="ECO:0007669"/>
    <property type="project" value="UniProtKB-ARBA"/>
</dbReference>
<dbReference type="Gene3D" id="3.40.50.300">
    <property type="entry name" value="P-loop containing nucleotide triphosphate hydrolases"/>
    <property type="match status" value="1"/>
</dbReference>
<dbReference type="AlphaFoldDB" id="A0A4Y8ZMA1"/>
<dbReference type="InterPro" id="IPR017911">
    <property type="entry name" value="MacB-like_ATP-bd"/>
</dbReference>
<dbReference type="EMBL" id="JACHMW010000001">
    <property type="protein sequence ID" value="MBB5849165.1"/>
    <property type="molecule type" value="Genomic_DNA"/>
</dbReference>
<dbReference type="InterPro" id="IPR017871">
    <property type="entry name" value="ABC_transporter-like_CS"/>
</dbReference>
<dbReference type="PANTHER" id="PTHR24220:SF689">
    <property type="entry name" value="LIPOPROTEIN-RELEASING SYSTEM ATP-BINDING PROTEIN LOLD"/>
    <property type="match status" value="1"/>
</dbReference>
<feature type="domain" description="ABC transporter" evidence="5">
    <location>
        <begin position="6"/>
        <end position="231"/>
    </location>
</feature>
<dbReference type="RefSeq" id="WP_184172588.1">
    <property type="nucleotide sequence ID" value="NZ_BAABAG010000014.1"/>
</dbReference>
<protein>
    <submittedName>
        <fullName evidence="6">Putative ABC transport system ATP-binding protein</fullName>
    </submittedName>
</protein>
<dbReference type="CDD" id="cd03255">
    <property type="entry name" value="ABC_MJ0796_LolCDE_FtsE"/>
    <property type="match status" value="1"/>
</dbReference>
<keyword evidence="2" id="KW-0813">Transport</keyword>
<reference evidence="6 7" key="1">
    <citation type="submission" date="2020-08" db="EMBL/GenBank/DDBJ databases">
        <title>Sequencing the genomes of 1000 actinobacteria strains.</title>
        <authorList>
            <person name="Klenk H.-P."/>
        </authorList>
    </citation>
    <scope>NUCLEOTIDE SEQUENCE [LARGE SCALE GENOMIC DNA]</scope>
    <source>
        <strain evidence="6 7">DSM 17945</strain>
    </source>
</reference>
<dbReference type="GO" id="GO:0005524">
    <property type="term" value="F:ATP binding"/>
    <property type="evidence" value="ECO:0007669"/>
    <property type="project" value="UniProtKB-KW"/>
</dbReference>
<dbReference type="InterPro" id="IPR003439">
    <property type="entry name" value="ABC_transporter-like_ATP-bd"/>
</dbReference>
<evidence type="ECO:0000256" key="4">
    <source>
        <dbReference type="ARBA" id="ARBA00022840"/>
    </source>
</evidence>
<keyword evidence="7" id="KW-1185">Reference proteome</keyword>
<dbReference type="FunFam" id="3.40.50.300:FF:000032">
    <property type="entry name" value="Export ABC transporter ATP-binding protein"/>
    <property type="match status" value="1"/>
</dbReference>
<dbReference type="SMART" id="SM00382">
    <property type="entry name" value="AAA"/>
    <property type="match status" value="1"/>
</dbReference>